<evidence type="ECO:0000313" key="1">
    <source>
        <dbReference type="EMBL" id="RAI37250.1"/>
    </source>
</evidence>
<dbReference type="EMBL" id="NPEX01000457">
    <property type="protein sequence ID" value="RAI37250.1"/>
    <property type="molecule type" value="Genomic_DNA"/>
</dbReference>
<dbReference type="AlphaFoldDB" id="A0A327KEP9"/>
<name>A0A327KEP9_9BRAD</name>
<gene>
    <name evidence="1" type="ORF">CH341_29780</name>
</gene>
<reference evidence="1 2" key="1">
    <citation type="submission" date="2017-07" db="EMBL/GenBank/DDBJ databases">
        <title>Draft Genome Sequences of Select Purple Nonsulfur Bacteria.</title>
        <authorList>
            <person name="Lasarre B."/>
            <person name="Mckinlay J.B."/>
        </authorList>
    </citation>
    <scope>NUCLEOTIDE SEQUENCE [LARGE SCALE GENOMIC DNA]</scope>
    <source>
        <strain evidence="1 2">DSM 5909</strain>
    </source>
</reference>
<organism evidence="1 2">
    <name type="scientific">Rhodoplanes roseus</name>
    <dbReference type="NCBI Taxonomy" id="29409"/>
    <lineage>
        <taxon>Bacteria</taxon>
        <taxon>Pseudomonadati</taxon>
        <taxon>Pseudomonadota</taxon>
        <taxon>Alphaproteobacteria</taxon>
        <taxon>Hyphomicrobiales</taxon>
        <taxon>Nitrobacteraceae</taxon>
        <taxon>Rhodoplanes</taxon>
    </lineage>
</organism>
<protein>
    <submittedName>
        <fullName evidence="1">Uncharacterized protein</fullName>
    </submittedName>
</protein>
<proteinExistence type="predicted"/>
<evidence type="ECO:0000313" key="2">
    <source>
        <dbReference type="Proteomes" id="UP000249130"/>
    </source>
</evidence>
<sequence>MAGLLCAALCASAAAEDAGDGTVDLVLSRPAAPDEEVWLQVKTGALPRGAEIEVATADGTPVGSVSPFGAATARQGASYTLPLPAGAGRDGRVTLRVKIQEPGAAARPPQAGEVTITPVFVAVAR</sequence>
<accession>A0A327KEP9</accession>
<comment type="caution">
    <text evidence="1">The sequence shown here is derived from an EMBL/GenBank/DDBJ whole genome shotgun (WGS) entry which is preliminary data.</text>
</comment>
<keyword evidence="2" id="KW-1185">Reference proteome</keyword>
<dbReference type="RefSeq" id="WP_111423116.1">
    <property type="nucleotide sequence ID" value="NZ_NPEX01000457.1"/>
</dbReference>
<dbReference type="Proteomes" id="UP000249130">
    <property type="component" value="Unassembled WGS sequence"/>
</dbReference>
<dbReference type="OrthoDB" id="1551408at2"/>